<name>A0ABX8WJE6_9HYPH</name>
<accession>A0ABX8WJE6</accession>
<dbReference type="Proteomes" id="UP000825799">
    <property type="component" value="Chromosome"/>
</dbReference>
<dbReference type="Pfam" id="PF06042">
    <property type="entry name" value="NTP_transf_6"/>
    <property type="match status" value="1"/>
</dbReference>
<dbReference type="EMBL" id="CP080590">
    <property type="protein sequence ID" value="QYO76385.1"/>
    <property type="molecule type" value="Genomic_DNA"/>
</dbReference>
<dbReference type="PANTHER" id="PTHR39166:SF1">
    <property type="entry name" value="BLL1166 PROTEIN"/>
    <property type="match status" value="1"/>
</dbReference>
<evidence type="ECO:0000313" key="1">
    <source>
        <dbReference type="EMBL" id="QYO76385.1"/>
    </source>
</evidence>
<reference evidence="1 2" key="1">
    <citation type="submission" date="2021-08" db="EMBL/GenBank/DDBJ databases">
        <title>Devosia salina sp. nov., isolated from the South China Sea sediment.</title>
        <authorList>
            <person name="Zhou Z."/>
        </authorList>
    </citation>
    <scope>NUCLEOTIDE SEQUENCE [LARGE SCALE GENOMIC DNA]</scope>
    <source>
        <strain evidence="1 2">SCS-3</strain>
    </source>
</reference>
<sequence>MPNHLRHAGVDPETQRLVLIEIIRAQPHLMAILEGMNALGLPDALLGSGAIYNSVWNVLTGRPALTGINDADVVYFDDNDLSYAAEDAVIRRAEAQFAGLPIPVELRNQARVHLWFSERFGFDYPQLTCSADMMLYFASKTHAVAARLEADGTISIHAPFGLDDMFSFRVTPNPVLPNRATHERKAARAKAIWPELEIVPWPAEEAGT</sequence>
<organism evidence="1 2">
    <name type="scientific">Devosia salina</name>
    <dbReference type="NCBI Taxonomy" id="2860336"/>
    <lineage>
        <taxon>Bacteria</taxon>
        <taxon>Pseudomonadati</taxon>
        <taxon>Pseudomonadota</taxon>
        <taxon>Alphaproteobacteria</taxon>
        <taxon>Hyphomicrobiales</taxon>
        <taxon>Devosiaceae</taxon>
        <taxon>Devosia</taxon>
    </lineage>
</organism>
<dbReference type="PANTHER" id="PTHR39166">
    <property type="entry name" value="BLL1166 PROTEIN"/>
    <property type="match status" value="1"/>
</dbReference>
<proteinExistence type="predicted"/>
<protein>
    <submittedName>
        <fullName evidence="1">Nucleotidyltransferase family protein</fullName>
    </submittedName>
</protein>
<dbReference type="InterPro" id="IPR009267">
    <property type="entry name" value="NTP_transf_6"/>
</dbReference>
<gene>
    <name evidence="1" type="ORF">K1X15_17540</name>
</gene>
<keyword evidence="2" id="KW-1185">Reference proteome</keyword>
<dbReference type="RefSeq" id="WP_220304874.1">
    <property type="nucleotide sequence ID" value="NZ_CP080590.1"/>
</dbReference>
<evidence type="ECO:0000313" key="2">
    <source>
        <dbReference type="Proteomes" id="UP000825799"/>
    </source>
</evidence>